<keyword evidence="5" id="KW-1185">Reference proteome</keyword>
<dbReference type="Pfam" id="PF00583">
    <property type="entry name" value="Acetyltransf_1"/>
    <property type="match status" value="2"/>
</dbReference>
<sequence length="278" mass="31728">MKIRQLTQSDIPQLLQTINGAFKDYIVPFQLDIEQLRQKISMEDIQLTWSVAAFAENKLVAFMMHGLREIDRQLVVYNGGTGVLPEFRGHGLVGKMYHYLIPFFNENKVRQVVLEAIESNSAAIRAYEKSGFSINRQLLCFSGVIQPARVSHVARIQPLSNFSWQEFQSFWDILPSWQSAAKSMDRLQPSALGAYIEDKLVGYILFNPGNKRIYQVAVAPEYRRKGIGTQLFQTLKEEIPAEKISFNNVDAKAEEVKLFLEKQGLVNGINQVEMIKLL</sequence>
<evidence type="ECO:0000313" key="4">
    <source>
        <dbReference type="EMBL" id="GAA4169623.1"/>
    </source>
</evidence>
<dbReference type="Gene3D" id="3.40.630.30">
    <property type="match status" value="2"/>
</dbReference>
<reference evidence="5" key="1">
    <citation type="journal article" date="2019" name="Int. J. Syst. Evol. Microbiol.">
        <title>The Global Catalogue of Microorganisms (GCM) 10K type strain sequencing project: providing services to taxonomists for standard genome sequencing and annotation.</title>
        <authorList>
            <consortium name="The Broad Institute Genomics Platform"/>
            <consortium name="The Broad Institute Genome Sequencing Center for Infectious Disease"/>
            <person name="Wu L."/>
            <person name="Ma J."/>
        </authorList>
    </citation>
    <scope>NUCLEOTIDE SEQUENCE [LARGE SCALE GENOMIC DNA]</scope>
    <source>
        <strain evidence="5">JCM 16722</strain>
    </source>
</reference>
<dbReference type="InterPro" id="IPR000182">
    <property type="entry name" value="GNAT_dom"/>
</dbReference>
<keyword evidence="2" id="KW-0012">Acyltransferase</keyword>
<protein>
    <submittedName>
        <fullName evidence="4">GNAT family N-acetyltransferase</fullName>
    </submittedName>
</protein>
<dbReference type="InterPro" id="IPR050680">
    <property type="entry name" value="YpeA/RimI_acetyltransf"/>
</dbReference>
<comment type="caution">
    <text evidence="4">The sequence shown here is derived from an EMBL/GenBank/DDBJ whole genome shotgun (WGS) entry which is preliminary data.</text>
</comment>
<evidence type="ECO:0000313" key="5">
    <source>
        <dbReference type="Proteomes" id="UP001500167"/>
    </source>
</evidence>
<evidence type="ECO:0000256" key="2">
    <source>
        <dbReference type="ARBA" id="ARBA00023315"/>
    </source>
</evidence>
<dbReference type="RefSeq" id="WP_346084303.1">
    <property type="nucleotide sequence ID" value="NZ_BAAAZK010000002.1"/>
</dbReference>
<dbReference type="SUPFAM" id="SSF55729">
    <property type="entry name" value="Acyl-CoA N-acyltransferases (Nat)"/>
    <property type="match status" value="2"/>
</dbReference>
<dbReference type="CDD" id="cd04301">
    <property type="entry name" value="NAT_SF"/>
    <property type="match status" value="2"/>
</dbReference>
<dbReference type="InterPro" id="IPR016181">
    <property type="entry name" value="Acyl_CoA_acyltransferase"/>
</dbReference>
<name>A0ABP7ZSX6_9SPHI</name>
<feature type="domain" description="N-acetyltransferase" evidence="3">
    <location>
        <begin position="154"/>
        <end position="278"/>
    </location>
</feature>
<accession>A0ABP7ZSX6</accession>
<gene>
    <name evidence="4" type="ORF">GCM10022218_06790</name>
</gene>
<organism evidence="4 5">
    <name type="scientific">Sphingobacterium ginsenosidimutans</name>
    <dbReference type="NCBI Taxonomy" id="687845"/>
    <lineage>
        <taxon>Bacteria</taxon>
        <taxon>Pseudomonadati</taxon>
        <taxon>Bacteroidota</taxon>
        <taxon>Sphingobacteriia</taxon>
        <taxon>Sphingobacteriales</taxon>
        <taxon>Sphingobacteriaceae</taxon>
        <taxon>Sphingobacterium</taxon>
    </lineage>
</organism>
<dbReference type="PANTHER" id="PTHR43420:SF44">
    <property type="entry name" value="ACETYLTRANSFERASE YPEA"/>
    <property type="match status" value="1"/>
</dbReference>
<dbReference type="EMBL" id="BAAAZK010000002">
    <property type="protein sequence ID" value="GAA4169623.1"/>
    <property type="molecule type" value="Genomic_DNA"/>
</dbReference>
<feature type="domain" description="N-acetyltransferase" evidence="3">
    <location>
        <begin position="1"/>
        <end position="160"/>
    </location>
</feature>
<evidence type="ECO:0000256" key="1">
    <source>
        <dbReference type="ARBA" id="ARBA00022679"/>
    </source>
</evidence>
<evidence type="ECO:0000259" key="3">
    <source>
        <dbReference type="PROSITE" id="PS51186"/>
    </source>
</evidence>
<dbReference type="Proteomes" id="UP001500167">
    <property type="component" value="Unassembled WGS sequence"/>
</dbReference>
<proteinExistence type="predicted"/>
<dbReference type="PROSITE" id="PS51186">
    <property type="entry name" value="GNAT"/>
    <property type="match status" value="2"/>
</dbReference>
<dbReference type="PANTHER" id="PTHR43420">
    <property type="entry name" value="ACETYLTRANSFERASE"/>
    <property type="match status" value="1"/>
</dbReference>
<keyword evidence="1" id="KW-0808">Transferase</keyword>